<keyword evidence="6" id="KW-0560">Oxidoreductase</keyword>
<evidence type="ECO:0000256" key="8">
    <source>
        <dbReference type="ARBA" id="ARBA00023136"/>
    </source>
</evidence>
<comment type="subcellular location">
    <subcellularLocation>
        <location evidence="1">Membrane</location>
        <topology evidence="1">Multi-pass membrane protein</topology>
    </subcellularLocation>
</comment>
<keyword evidence="5" id="KW-1133">Transmembrane helix</keyword>
<dbReference type="OrthoDB" id="10253736at2759"/>
<evidence type="ECO:0000313" key="13">
    <source>
        <dbReference type="EMBL" id="KAH6887765.1"/>
    </source>
</evidence>
<comment type="similarity">
    <text evidence="2 12">Belongs to the short-chain dehydrogenases/reductases (SDR) family.</text>
</comment>
<keyword evidence="7" id="KW-0443">Lipid metabolism</keyword>
<organism evidence="13 14">
    <name type="scientific">Thelonectria olida</name>
    <dbReference type="NCBI Taxonomy" id="1576542"/>
    <lineage>
        <taxon>Eukaryota</taxon>
        <taxon>Fungi</taxon>
        <taxon>Dikarya</taxon>
        <taxon>Ascomycota</taxon>
        <taxon>Pezizomycotina</taxon>
        <taxon>Sordariomycetes</taxon>
        <taxon>Hypocreomycetidae</taxon>
        <taxon>Hypocreales</taxon>
        <taxon>Nectriaceae</taxon>
        <taxon>Thelonectria</taxon>
    </lineage>
</organism>
<evidence type="ECO:0000313" key="14">
    <source>
        <dbReference type="Proteomes" id="UP000777438"/>
    </source>
</evidence>
<evidence type="ECO:0000256" key="11">
    <source>
        <dbReference type="ARBA" id="ARBA00082544"/>
    </source>
</evidence>
<dbReference type="FunFam" id="3.40.50.720:FF:000131">
    <property type="entry name" value="Short-chain dehydrogenase/reductase 3"/>
    <property type="match status" value="1"/>
</dbReference>
<evidence type="ECO:0000256" key="12">
    <source>
        <dbReference type="RuleBase" id="RU000363"/>
    </source>
</evidence>
<dbReference type="Gene3D" id="3.40.50.720">
    <property type="entry name" value="NAD(P)-binding Rossmann-like Domain"/>
    <property type="match status" value="1"/>
</dbReference>
<accession>A0A9P8W320</accession>
<evidence type="ECO:0000256" key="2">
    <source>
        <dbReference type="ARBA" id="ARBA00006484"/>
    </source>
</evidence>
<keyword evidence="3" id="KW-0812">Transmembrane</keyword>
<evidence type="ECO:0000256" key="4">
    <source>
        <dbReference type="ARBA" id="ARBA00022857"/>
    </source>
</evidence>
<dbReference type="Proteomes" id="UP000777438">
    <property type="component" value="Unassembled WGS sequence"/>
</dbReference>
<dbReference type="PANTHER" id="PTHR24322:SF736">
    <property type="entry name" value="RETINOL DEHYDROGENASE 10"/>
    <property type="match status" value="1"/>
</dbReference>
<dbReference type="InterPro" id="IPR002347">
    <property type="entry name" value="SDR_fam"/>
</dbReference>
<comment type="caution">
    <text evidence="13">The sequence shown here is derived from an EMBL/GenBank/DDBJ whole genome shotgun (WGS) entry which is preliminary data.</text>
</comment>
<dbReference type="AlphaFoldDB" id="A0A9P8W320"/>
<dbReference type="GO" id="GO:0052650">
    <property type="term" value="F:all-trans-retinol dehydrogenase (NADP+) activity"/>
    <property type="evidence" value="ECO:0007669"/>
    <property type="project" value="UniProtKB-ARBA"/>
</dbReference>
<reference evidence="13 14" key="1">
    <citation type="journal article" date="2021" name="Nat. Commun.">
        <title>Genetic determinants of endophytism in the Arabidopsis root mycobiome.</title>
        <authorList>
            <person name="Mesny F."/>
            <person name="Miyauchi S."/>
            <person name="Thiergart T."/>
            <person name="Pickel B."/>
            <person name="Atanasova L."/>
            <person name="Karlsson M."/>
            <person name="Huettel B."/>
            <person name="Barry K.W."/>
            <person name="Haridas S."/>
            <person name="Chen C."/>
            <person name="Bauer D."/>
            <person name="Andreopoulos W."/>
            <person name="Pangilinan J."/>
            <person name="LaButti K."/>
            <person name="Riley R."/>
            <person name="Lipzen A."/>
            <person name="Clum A."/>
            <person name="Drula E."/>
            <person name="Henrissat B."/>
            <person name="Kohler A."/>
            <person name="Grigoriev I.V."/>
            <person name="Martin F.M."/>
            <person name="Hacquard S."/>
        </authorList>
    </citation>
    <scope>NUCLEOTIDE SEQUENCE [LARGE SCALE GENOMIC DNA]</scope>
    <source>
        <strain evidence="13 14">MPI-CAGE-CH-0241</strain>
    </source>
</reference>
<dbReference type="GO" id="GO:0016020">
    <property type="term" value="C:membrane"/>
    <property type="evidence" value="ECO:0007669"/>
    <property type="project" value="UniProtKB-SubCell"/>
</dbReference>
<dbReference type="InterPro" id="IPR036291">
    <property type="entry name" value="NAD(P)-bd_dom_sf"/>
</dbReference>
<evidence type="ECO:0000256" key="7">
    <source>
        <dbReference type="ARBA" id="ARBA00023098"/>
    </source>
</evidence>
<keyword evidence="8" id="KW-0472">Membrane</keyword>
<evidence type="ECO:0000256" key="3">
    <source>
        <dbReference type="ARBA" id="ARBA00022692"/>
    </source>
</evidence>
<dbReference type="PANTHER" id="PTHR24322">
    <property type="entry name" value="PKSB"/>
    <property type="match status" value="1"/>
</dbReference>
<dbReference type="PRINTS" id="PR00080">
    <property type="entry name" value="SDRFAMILY"/>
</dbReference>
<evidence type="ECO:0000256" key="1">
    <source>
        <dbReference type="ARBA" id="ARBA00004141"/>
    </source>
</evidence>
<sequence length="243" mass="26838">MGAHMVRKFSHKSVRVLSLDINPPQNALPANAHFFQVDVTSPDAVHETAEKIRHEFGDPTVLINNAGIVSGKTILDIPHGQLKRMFDVNILAHFWLVKEFLPAMVKENHGHVVTMASVASFLTISNNVDYSCVKSGLVAFNEGLAQELRHRYNARGVLTSIVYPFWVRTPLIKNLIEHPTFKDGVLEPEDVAGAVVDRVVTGGRGDLFVPGYGAVLAGMRGFPAWFQELVRDMKAGVLRETGF</sequence>
<protein>
    <recommendedName>
        <fullName evidence="10">Short-chain dehydrogenase/reductase 3</fullName>
    </recommendedName>
    <alternativeName>
        <fullName evidence="11">Retinal short-chain dehydrogenase/reductase 1</fullName>
    </alternativeName>
</protein>
<dbReference type="EMBL" id="JAGPYM010000014">
    <property type="protein sequence ID" value="KAH6887765.1"/>
    <property type="molecule type" value="Genomic_DNA"/>
</dbReference>
<evidence type="ECO:0000256" key="9">
    <source>
        <dbReference type="ARBA" id="ARBA00059620"/>
    </source>
</evidence>
<dbReference type="SUPFAM" id="SSF51735">
    <property type="entry name" value="NAD(P)-binding Rossmann-fold domains"/>
    <property type="match status" value="1"/>
</dbReference>
<keyword evidence="14" id="KW-1185">Reference proteome</keyword>
<evidence type="ECO:0000256" key="5">
    <source>
        <dbReference type="ARBA" id="ARBA00022989"/>
    </source>
</evidence>
<evidence type="ECO:0000256" key="6">
    <source>
        <dbReference type="ARBA" id="ARBA00023002"/>
    </source>
</evidence>
<keyword evidence="4" id="KW-0521">NADP</keyword>
<gene>
    <name evidence="13" type="ORF">B0T10DRAFT_530139</name>
</gene>
<dbReference type="Pfam" id="PF00106">
    <property type="entry name" value="adh_short"/>
    <property type="match status" value="1"/>
</dbReference>
<evidence type="ECO:0000256" key="10">
    <source>
        <dbReference type="ARBA" id="ARBA00068717"/>
    </source>
</evidence>
<proteinExistence type="inferred from homology"/>
<name>A0A9P8W320_9HYPO</name>
<dbReference type="PRINTS" id="PR00081">
    <property type="entry name" value="GDHRDH"/>
</dbReference>
<comment type="function">
    <text evidence="9">Catalyzes the reduction of all-trans-retinal to all-trans-retinol in the presence of NADPH.</text>
</comment>